<evidence type="ECO:0000313" key="7">
    <source>
        <dbReference type="Proteomes" id="UP001139408"/>
    </source>
</evidence>
<keyword evidence="1" id="KW-0805">Transcription regulation</keyword>
<keyword evidence="7" id="KW-1185">Reference proteome</keyword>
<evidence type="ECO:0000256" key="1">
    <source>
        <dbReference type="ARBA" id="ARBA00023015"/>
    </source>
</evidence>
<dbReference type="PROSITE" id="PS50977">
    <property type="entry name" value="HTH_TETR_2"/>
    <property type="match status" value="1"/>
</dbReference>
<protein>
    <submittedName>
        <fullName evidence="6">TetR/AcrR family transcriptional regulator</fullName>
    </submittedName>
</protein>
<evidence type="ECO:0000313" key="6">
    <source>
        <dbReference type="EMBL" id="MCL1107699.1"/>
    </source>
</evidence>
<dbReference type="SUPFAM" id="SSF48498">
    <property type="entry name" value="Tetracyclin repressor-like, C-terminal domain"/>
    <property type="match status" value="1"/>
</dbReference>
<organism evidence="6 7">
    <name type="scientific">Shewanella algicola</name>
    <dbReference type="NCBI Taxonomy" id="640633"/>
    <lineage>
        <taxon>Bacteria</taxon>
        <taxon>Pseudomonadati</taxon>
        <taxon>Pseudomonadota</taxon>
        <taxon>Gammaproteobacteria</taxon>
        <taxon>Alteromonadales</taxon>
        <taxon>Shewanellaceae</taxon>
        <taxon>Shewanella</taxon>
    </lineage>
</organism>
<evidence type="ECO:0000256" key="3">
    <source>
        <dbReference type="ARBA" id="ARBA00023163"/>
    </source>
</evidence>
<dbReference type="EMBL" id="JAKILJ010000080">
    <property type="protein sequence ID" value="MCL1107699.1"/>
    <property type="molecule type" value="Genomic_DNA"/>
</dbReference>
<dbReference type="Gene3D" id="1.10.357.10">
    <property type="entry name" value="Tetracycline Repressor, domain 2"/>
    <property type="match status" value="1"/>
</dbReference>
<dbReference type="InterPro" id="IPR036271">
    <property type="entry name" value="Tet_transcr_reg_TetR-rel_C_sf"/>
</dbReference>
<evidence type="ECO:0000256" key="4">
    <source>
        <dbReference type="PROSITE-ProRule" id="PRU00335"/>
    </source>
</evidence>
<name>A0A9X1ZBH3_9GAMM</name>
<evidence type="ECO:0000256" key="2">
    <source>
        <dbReference type="ARBA" id="ARBA00023125"/>
    </source>
</evidence>
<dbReference type="InterPro" id="IPR001647">
    <property type="entry name" value="HTH_TetR"/>
</dbReference>
<gene>
    <name evidence="6" type="ORF">L2749_21080</name>
</gene>
<keyword evidence="2 4" id="KW-0238">DNA-binding</keyword>
<dbReference type="Pfam" id="PF16925">
    <property type="entry name" value="TetR_C_13"/>
    <property type="match status" value="1"/>
</dbReference>
<feature type="DNA-binding region" description="H-T-H motif" evidence="4">
    <location>
        <begin position="29"/>
        <end position="48"/>
    </location>
</feature>
<accession>A0A9X1ZBH3</accession>
<dbReference type="Pfam" id="PF00440">
    <property type="entry name" value="TetR_N"/>
    <property type="match status" value="1"/>
</dbReference>
<dbReference type="InterPro" id="IPR011075">
    <property type="entry name" value="TetR_C"/>
</dbReference>
<evidence type="ECO:0000259" key="5">
    <source>
        <dbReference type="PROSITE" id="PS50977"/>
    </source>
</evidence>
<dbReference type="InterPro" id="IPR009057">
    <property type="entry name" value="Homeodomain-like_sf"/>
</dbReference>
<dbReference type="Proteomes" id="UP001139408">
    <property type="component" value="Unassembled WGS sequence"/>
</dbReference>
<comment type="caution">
    <text evidence="6">The sequence shown here is derived from an EMBL/GenBank/DDBJ whole genome shotgun (WGS) entry which is preliminary data.</text>
</comment>
<feature type="domain" description="HTH tetR-type" evidence="5">
    <location>
        <begin position="6"/>
        <end position="66"/>
    </location>
</feature>
<dbReference type="AlphaFoldDB" id="A0A9X1ZBH3"/>
<proteinExistence type="predicted"/>
<keyword evidence="3" id="KW-0804">Transcription</keyword>
<dbReference type="SUPFAM" id="SSF46689">
    <property type="entry name" value="Homeodomain-like"/>
    <property type="match status" value="1"/>
</dbReference>
<dbReference type="RefSeq" id="WP_188927137.1">
    <property type="nucleotide sequence ID" value="NZ_BMQI01000082.1"/>
</dbReference>
<sequence length="196" mass="22212">MKEKHKDTRQRLLNTGHRMMLVKGFTGVGINEILQAEGVPKGSFYHYFKSKEQFGQSLLDEYFQAYLADMDERFSDISLKANDRLMGYWQKWLDGYCEPCDAQMCLVVKLSAEVADLSELMRQTLHDGADLIISRIASCLEQGKADGSIPHPNIDSYRIATALYQLWLGASLMSKMYGNNNPLKIALLTTQDILSC</sequence>
<dbReference type="GO" id="GO:0003677">
    <property type="term" value="F:DNA binding"/>
    <property type="evidence" value="ECO:0007669"/>
    <property type="project" value="UniProtKB-UniRule"/>
</dbReference>
<dbReference type="PANTHER" id="PTHR47506">
    <property type="entry name" value="TRANSCRIPTIONAL REGULATORY PROTEIN"/>
    <property type="match status" value="1"/>
</dbReference>
<reference evidence="6" key="1">
    <citation type="submission" date="2022-01" db="EMBL/GenBank/DDBJ databases">
        <title>Whole genome-based taxonomy of the Shewanellaceae.</title>
        <authorList>
            <person name="Martin-Rodriguez A.J."/>
        </authorList>
    </citation>
    <scope>NUCLEOTIDE SEQUENCE</scope>
    <source>
        <strain evidence="6">DSM 23803</strain>
    </source>
</reference>
<dbReference type="PANTHER" id="PTHR47506:SF6">
    <property type="entry name" value="HTH-TYPE TRANSCRIPTIONAL REPRESSOR NEMR"/>
    <property type="match status" value="1"/>
</dbReference>